<dbReference type="GO" id="GO:0046872">
    <property type="term" value="F:metal ion binding"/>
    <property type="evidence" value="ECO:0007669"/>
    <property type="project" value="UniProtKB-KW"/>
</dbReference>
<dbReference type="CDD" id="cd01586">
    <property type="entry name" value="AcnA_IRP"/>
    <property type="match status" value="1"/>
</dbReference>
<gene>
    <name evidence="16" type="ordered locus">Nham_0914</name>
    <name evidence="17" type="ordered locus">Nham_4079</name>
</gene>
<feature type="domain" description="Aconitase A/isopropylmalate dehydratase small subunit swivel" evidence="15">
    <location>
        <begin position="731"/>
        <end position="857"/>
    </location>
</feature>
<feature type="domain" description="Aconitase/3-isopropylmalate dehydratase large subunit alpha/beta/alpha" evidence="14">
    <location>
        <begin position="71"/>
        <end position="600"/>
    </location>
</feature>
<organism evidence="17 18">
    <name type="scientific">Nitrobacter hamburgensis (strain DSM 10229 / NCIMB 13809 / X14)</name>
    <dbReference type="NCBI Taxonomy" id="323097"/>
    <lineage>
        <taxon>Bacteria</taxon>
        <taxon>Pseudomonadati</taxon>
        <taxon>Pseudomonadota</taxon>
        <taxon>Alphaproteobacteria</taxon>
        <taxon>Hyphomicrobiales</taxon>
        <taxon>Nitrobacteraceae</taxon>
        <taxon>Nitrobacter</taxon>
    </lineage>
</organism>
<dbReference type="Gene3D" id="3.20.19.10">
    <property type="entry name" value="Aconitase, domain 4"/>
    <property type="match status" value="1"/>
</dbReference>
<proteinExistence type="inferred from homology"/>
<dbReference type="InterPro" id="IPR001030">
    <property type="entry name" value="Acoase/IPM_deHydtase_lsu_aba"/>
</dbReference>
<comment type="function">
    <text evidence="12">Catalyzes the isomerization of citrate to isocitrate via cis-aconitate.</text>
</comment>
<dbReference type="GO" id="GO:0047456">
    <property type="term" value="F:2-methylisocitrate dehydratase activity"/>
    <property type="evidence" value="ECO:0007669"/>
    <property type="project" value="UniProtKB-EC"/>
</dbReference>
<evidence type="ECO:0000256" key="2">
    <source>
        <dbReference type="ARBA" id="ARBA00001966"/>
    </source>
</evidence>
<evidence type="ECO:0000256" key="12">
    <source>
        <dbReference type="RuleBase" id="RU361275"/>
    </source>
</evidence>
<dbReference type="EMBL" id="CP000319">
    <property type="protein sequence ID" value="ABE61772.1"/>
    <property type="molecule type" value="Genomic_DNA"/>
</dbReference>
<dbReference type="InterPro" id="IPR036008">
    <property type="entry name" value="Aconitase_4Fe-4S_dom"/>
</dbReference>
<dbReference type="KEGG" id="nha:Nham_4079"/>
<evidence type="ECO:0000313" key="16">
    <source>
        <dbReference type="EMBL" id="ABE61772.1"/>
    </source>
</evidence>
<comment type="cofactor">
    <cofactor evidence="2">
        <name>[4Fe-4S] cluster</name>
        <dbReference type="ChEBI" id="CHEBI:49883"/>
    </cofactor>
</comment>
<dbReference type="InterPro" id="IPR015928">
    <property type="entry name" value="Aconitase/3IPM_dehydase_swvl"/>
</dbReference>
<comment type="pathway">
    <text evidence="3">Carbohydrate metabolism; tricarboxylic acid cycle; isocitrate from oxaloacetate: step 2/2.</text>
</comment>
<geneLocation type="plasmid" evidence="18">
    <name>pNITHX1</name>
</geneLocation>
<comment type="catalytic activity">
    <reaction evidence="11 12">
        <text>citrate = D-threo-isocitrate</text>
        <dbReference type="Rhea" id="RHEA:10336"/>
        <dbReference type="ChEBI" id="CHEBI:15562"/>
        <dbReference type="ChEBI" id="CHEBI:16947"/>
        <dbReference type="EC" id="4.2.1.3"/>
    </reaction>
</comment>
<evidence type="ECO:0000313" key="18">
    <source>
        <dbReference type="Proteomes" id="UP000001953"/>
    </source>
</evidence>
<dbReference type="CDD" id="cd01580">
    <property type="entry name" value="AcnA_IRP_Swivel"/>
    <property type="match status" value="1"/>
</dbReference>
<dbReference type="Gene3D" id="6.10.190.10">
    <property type="match status" value="1"/>
</dbReference>
<feature type="compositionally biased region" description="Polar residues" evidence="13">
    <location>
        <begin position="966"/>
        <end position="984"/>
    </location>
</feature>
<evidence type="ECO:0000259" key="14">
    <source>
        <dbReference type="Pfam" id="PF00330"/>
    </source>
</evidence>
<evidence type="ECO:0000256" key="3">
    <source>
        <dbReference type="ARBA" id="ARBA00004717"/>
    </source>
</evidence>
<dbReference type="GO" id="GO:0003994">
    <property type="term" value="F:aconitate hydratase activity"/>
    <property type="evidence" value="ECO:0007669"/>
    <property type="project" value="UniProtKB-EC"/>
</dbReference>
<evidence type="ECO:0000256" key="7">
    <source>
        <dbReference type="ARBA" id="ARBA00022723"/>
    </source>
</evidence>
<evidence type="ECO:0000256" key="5">
    <source>
        <dbReference type="ARBA" id="ARBA00007185"/>
    </source>
</evidence>
<dbReference type="Proteomes" id="UP000001953">
    <property type="component" value="Plasmid 1"/>
</dbReference>
<dbReference type="RefSeq" id="WP_011505001.1">
    <property type="nucleotide sequence ID" value="NC_007959.1"/>
</dbReference>
<reference evidence="17" key="3">
    <citation type="submission" date="2006-03" db="EMBL/GenBank/DDBJ databases">
        <title>Complete sequence of Plasmid1 of Nitrobacter hamburgensis X14.</title>
        <authorList>
            <consortium name="US DOE Joint Genome Institute"/>
            <person name="Copeland A."/>
            <person name="Lucas S."/>
            <person name="Lapidus A."/>
            <person name="Barry K."/>
            <person name="Detter J.C."/>
            <person name="Glavina del Rio T."/>
            <person name="Hammon N."/>
            <person name="Israni S."/>
            <person name="Dalin E."/>
            <person name="Tice H."/>
            <person name="Pitluck S."/>
            <person name="Chain P."/>
            <person name="Malfatti S."/>
            <person name="Shin M."/>
            <person name="Vergez L."/>
            <person name="Schmutz J."/>
            <person name="Larimer F."/>
            <person name="Land M."/>
            <person name="Hauser L."/>
            <person name="Kyrpides N."/>
            <person name="Ivanova N."/>
            <person name="Ward B."/>
            <person name="Arp D."/>
            <person name="Klotz M."/>
            <person name="Stein L."/>
            <person name="O'Mullan G."/>
            <person name="Starkenburg S."/>
            <person name="Sayavedra L."/>
            <person name="Poret-Peterson A.T."/>
            <person name="Gentry M.E."/>
            <person name="Bruce D."/>
            <person name="Richardson P."/>
        </authorList>
    </citation>
    <scope>NUCLEOTIDE SEQUENCE</scope>
    <source>
        <strain evidence="17">X14</strain>
        <plasmid evidence="17">1</plasmid>
    </source>
</reference>
<keyword evidence="18" id="KW-1185">Reference proteome</keyword>
<dbReference type="PROSITE" id="PS01244">
    <property type="entry name" value="ACONITASE_2"/>
    <property type="match status" value="1"/>
</dbReference>
<dbReference type="InterPro" id="IPR018136">
    <property type="entry name" value="Aconitase_4Fe-4S_BS"/>
</dbReference>
<evidence type="ECO:0000256" key="4">
    <source>
        <dbReference type="ARBA" id="ARBA00005026"/>
    </source>
</evidence>
<keyword evidence="9 12" id="KW-0411">Iron-sulfur</keyword>
<geneLocation type="plasmid" evidence="17">
    <name>1</name>
</geneLocation>
<name>Q1QGB3_NITHX</name>
<dbReference type="KEGG" id="nha:Nham_0914"/>
<dbReference type="NCBIfam" id="NF006757">
    <property type="entry name" value="PRK09277.1"/>
    <property type="match status" value="1"/>
</dbReference>
<evidence type="ECO:0000313" key="17">
    <source>
        <dbReference type="EMBL" id="ABE64734.1"/>
    </source>
</evidence>
<evidence type="ECO:0000256" key="1">
    <source>
        <dbReference type="ARBA" id="ARBA00000118"/>
    </source>
</evidence>
<dbReference type="GO" id="GO:0006099">
    <property type="term" value="P:tricarboxylic acid cycle"/>
    <property type="evidence" value="ECO:0007669"/>
    <property type="project" value="UniProtKB-UniPathway"/>
</dbReference>
<dbReference type="SUPFAM" id="SSF52016">
    <property type="entry name" value="LeuD/IlvD-like"/>
    <property type="match status" value="1"/>
</dbReference>
<feature type="region of interest" description="Disordered" evidence="13">
    <location>
        <begin position="942"/>
        <end position="984"/>
    </location>
</feature>
<protein>
    <recommendedName>
        <fullName evidence="12">Aconitate hydratase</fullName>
        <shortName evidence="12">Aconitase</shortName>
        <ecNumber evidence="12">4.2.1.3</ecNumber>
    </recommendedName>
</protein>
<dbReference type="Pfam" id="PF00330">
    <property type="entry name" value="Aconitase"/>
    <property type="match status" value="1"/>
</dbReference>
<dbReference type="EC" id="4.2.1.3" evidence="12"/>
<keyword evidence="10 12" id="KW-0456">Lyase</keyword>
<reference evidence="18" key="2">
    <citation type="submission" date="2006-03" db="EMBL/GenBank/DDBJ databases">
        <title>Complete sequence of plasmid 1 of Nitrobacter hamburgensis X14.</title>
        <authorList>
            <consortium name="US DOE Joint Genome Institute"/>
            <person name="Copeland A."/>
            <person name="Lucas S."/>
            <person name="Lapidus A."/>
            <person name="Barry K."/>
            <person name="Detter J.C."/>
            <person name="Glavina del Rio T."/>
            <person name="Hammon N."/>
            <person name="Israni S."/>
            <person name="Dalin E."/>
            <person name="Tice H."/>
            <person name="Pitluck S."/>
            <person name="Chain P."/>
            <person name="Malfatti S."/>
            <person name="Shin M."/>
            <person name="Vergez L."/>
            <person name="Schmutz J."/>
            <person name="Larimer F."/>
            <person name="Land M."/>
            <person name="Hauser L."/>
            <person name="Kyrpides N."/>
            <person name="Ivanova N."/>
            <person name="Ward B."/>
            <person name="Arp D."/>
            <person name="Klotz M."/>
            <person name="Stein L."/>
            <person name="O'Mullan G."/>
            <person name="Starkenburg S."/>
            <person name="Sayavedra L."/>
            <person name="Poret-Peterson A.T."/>
            <person name="Gentry M.E."/>
            <person name="Bruce D."/>
            <person name="Richardson P."/>
        </authorList>
    </citation>
    <scope>NUCLEOTIDE SEQUENCE [LARGE SCALE GENOMIC DNA]</scope>
    <source>
        <strain evidence="18">DSM 10229 / NCIMB 13809 / X14</strain>
        <plasmid evidence="18">Plasmid pNITHX1</plasmid>
    </source>
</reference>
<dbReference type="PRINTS" id="PR00415">
    <property type="entry name" value="ACONITASE"/>
</dbReference>
<comment type="pathway">
    <text evidence="4">Organic acid metabolism; propanoate degradation.</text>
</comment>
<dbReference type="Gene3D" id="3.30.499.10">
    <property type="entry name" value="Aconitase, domain 3"/>
    <property type="match status" value="2"/>
</dbReference>
<dbReference type="FunFam" id="3.30.499.10:FF:000002">
    <property type="entry name" value="Aconitate hydratase"/>
    <property type="match status" value="1"/>
</dbReference>
<dbReference type="Proteomes" id="UP000001953">
    <property type="component" value="Chromosome"/>
</dbReference>
<keyword evidence="6 12" id="KW-0004">4Fe-4S</keyword>
<evidence type="ECO:0000256" key="13">
    <source>
        <dbReference type="SAM" id="MobiDB-lite"/>
    </source>
</evidence>
<keyword evidence="8 12" id="KW-0408">Iron</keyword>
<dbReference type="InterPro" id="IPR044137">
    <property type="entry name" value="AcnA_IRP_Swivel"/>
</dbReference>
<evidence type="ECO:0000256" key="11">
    <source>
        <dbReference type="ARBA" id="ARBA00023501"/>
    </source>
</evidence>
<evidence type="ECO:0000256" key="10">
    <source>
        <dbReference type="ARBA" id="ARBA00023239"/>
    </source>
</evidence>
<comment type="similarity">
    <text evidence="5 12">Belongs to the aconitase/IPM isomerase family.</text>
</comment>
<comment type="catalytic activity">
    <reaction evidence="1">
        <text>(2S,3R)-3-hydroxybutane-1,2,3-tricarboxylate = 2-methyl-cis-aconitate + H2O</text>
        <dbReference type="Rhea" id="RHEA:17941"/>
        <dbReference type="ChEBI" id="CHEBI:15377"/>
        <dbReference type="ChEBI" id="CHEBI:57429"/>
        <dbReference type="ChEBI" id="CHEBI:57872"/>
        <dbReference type="EC" id="4.2.1.99"/>
    </reaction>
</comment>
<dbReference type="Pfam" id="PF00694">
    <property type="entry name" value="Aconitase_C"/>
    <property type="match status" value="1"/>
</dbReference>
<keyword evidence="7" id="KW-0479">Metal-binding</keyword>
<dbReference type="NCBIfam" id="NF009520">
    <property type="entry name" value="PRK12881.1"/>
    <property type="match status" value="1"/>
</dbReference>
<accession>Q1QGB3</accession>
<dbReference type="PANTHER" id="PTHR11670">
    <property type="entry name" value="ACONITASE/IRON-RESPONSIVE ELEMENT FAMILY MEMBER"/>
    <property type="match status" value="1"/>
</dbReference>
<feature type="region of interest" description="Disordered" evidence="13">
    <location>
        <begin position="407"/>
        <end position="427"/>
    </location>
</feature>
<dbReference type="InterPro" id="IPR015931">
    <property type="entry name" value="Acnase/IPM_dHydase_lsu_aba_1/3"/>
</dbReference>
<dbReference type="STRING" id="323097.Nham_0914"/>
<dbReference type="UniPathway" id="UPA00223">
    <property type="reaction ID" value="UER00718"/>
</dbReference>
<dbReference type="NCBIfam" id="TIGR01341">
    <property type="entry name" value="aconitase_1"/>
    <property type="match status" value="1"/>
</dbReference>
<dbReference type="SUPFAM" id="SSF53732">
    <property type="entry name" value="Aconitase iron-sulfur domain"/>
    <property type="match status" value="1"/>
</dbReference>
<reference evidence="16 18" key="1">
    <citation type="submission" date="2006-03" db="EMBL/GenBank/DDBJ databases">
        <title>Complete sequence of chromosome of Nitrobacter hamburgensis X14.</title>
        <authorList>
            <consortium name="US DOE Joint Genome Institute"/>
            <person name="Copeland A."/>
            <person name="Lucas S."/>
            <person name="Lapidus A."/>
            <person name="Barry K."/>
            <person name="Detter J.C."/>
            <person name="Glavina del Rio T."/>
            <person name="Hammon N."/>
            <person name="Israni S."/>
            <person name="Dalin E."/>
            <person name="Tice H."/>
            <person name="Pitluck S."/>
            <person name="Chain P."/>
            <person name="Malfatti S."/>
            <person name="Shin M."/>
            <person name="Vergez L."/>
            <person name="Schmutz J."/>
            <person name="Larimer F."/>
            <person name="Land M."/>
            <person name="Hauser L."/>
            <person name="Kyrpides N."/>
            <person name="Ivanova N."/>
            <person name="Ward B."/>
            <person name="Arp D."/>
            <person name="Klotz M."/>
            <person name="Stein L."/>
            <person name="O'Mullan G."/>
            <person name="Starkenburg S."/>
            <person name="Sayavedra L."/>
            <person name="Poret-Peterson A.T."/>
            <person name="Gentry M.E."/>
            <person name="Bruce D."/>
            <person name="Richardson P."/>
        </authorList>
    </citation>
    <scope>NUCLEOTIDE SEQUENCE [LARGE SCALE GENOMIC DNA]</scope>
    <source>
        <strain evidence="18">DSM 10229 / NCIMB 13809 / X14</strain>
        <strain evidence="16">X14</strain>
    </source>
</reference>
<dbReference type="InterPro" id="IPR000573">
    <property type="entry name" value="AconitaseA/IPMdHydase_ssu_swvl"/>
</dbReference>
<evidence type="ECO:0000256" key="8">
    <source>
        <dbReference type="ARBA" id="ARBA00023004"/>
    </source>
</evidence>
<evidence type="ECO:0000259" key="15">
    <source>
        <dbReference type="Pfam" id="PF00694"/>
    </source>
</evidence>
<dbReference type="InterPro" id="IPR006249">
    <property type="entry name" value="Aconitase/IRP2"/>
</dbReference>
<dbReference type="FunFam" id="3.20.19.10:FF:000001">
    <property type="entry name" value="Aconitate hydratase"/>
    <property type="match status" value="1"/>
</dbReference>
<sequence length="984" mass="105919">MTAAHLDSFGAASELNVGNRSYTIYRLDALKRAGFAVERLPYSLRILLENLLRTENGASVSRADIEALAGWQPNASERTEIAFQPARVLLQDFTGVPAIVDLAAMRDAMVRLGGDPAKINPLQPVELVIDHSIQADAFGVPGAMAINQMLDYSRNGERYALLKWGQQAFKNFRVTPPNSGICHQVNIEYLARVVFGADELASKVGEGGDTRSLAYPDTLVGTDSHTPMVNGLGVLGWGVGGIEAEAAMLGQPISMLIPEVIGFKLAGKLREGATATDLVLTVTQLLRKKGVVGRFVEFYGPGVSNVPVVDRATIGNMSPEYGSTCAIFPVDVATIDYLRLTGRSEERVALVEAYMKEQGLFHDSAAPEPAFSDTLELDLGDVEPSIAGPGRPQDRVPLGRAKAAFEASLPSLLPPEPPRSQKGADARISADERLTVWGESTAGEVRPGAMQPHVGRAEALEHGSIVIAAITSCTNTSNPSVMLAAGLLAKRAVARGLNRKPWVKTSLAPGSRVVTAYYERAGLTPYLDQLGFNLVGYGCTTCIGNSGPLPAEISEEIRSRNLVVAATLSGNRNFEGRIHSEVRANYLMSPPLVVAFALAGRITIDLETEPLGHDREGRPVFLRDLWPSQEEIQRTLQQAIGSDLYRENYREIFAGDEQWRALAAPSGDIYQWNESSTYVRSPPFFTDMPHTAPEQVAEIRGARVLAVFGDSITTDHISPAGTIQQGSPAGQYLVTQGVAPKEFNSYGARRGNHEVMVRGTFANVRIRNRLAPDTEGGCTIHLPSGEQTPIYEASQRYLADGVPLIVLAGRDYGSGSSRDWAAKGPYLQGVRAVIAESFERIHRSNLVGMGIVPLQFVEGASAASLGLTGRETFDIEGITAGVASGFATSRRLTVRAYSEDNSAIAFEVSARIETPQEVLYLRHGGILRYVLRQLLGERSELSAAPARKPHPLPPDGKQDGAVDEGSIQSFPASDPVSYTGSTRV</sequence>
<dbReference type="EMBL" id="CP000320">
    <property type="protein sequence ID" value="ABE64734.1"/>
    <property type="molecule type" value="Genomic_DNA"/>
</dbReference>
<dbReference type="GO" id="GO:0051539">
    <property type="term" value="F:4 iron, 4 sulfur cluster binding"/>
    <property type="evidence" value="ECO:0007669"/>
    <property type="project" value="UniProtKB-KW"/>
</dbReference>
<dbReference type="AlphaFoldDB" id="Q1QGB3"/>
<dbReference type="OrthoDB" id="9764318at2"/>
<dbReference type="HOGENOM" id="CLU_013476_2_1_5"/>
<evidence type="ECO:0000256" key="6">
    <source>
        <dbReference type="ARBA" id="ARBA00022485"/>
    </source>
</evidence>
<keyword evidence="17" id="KW-0614">Plasmid</keyword>
<dbReference type="PROSITE" id="PS00450">
    <property type="entry name" value="ACONITASE_1"/>
    <property type="match status" value="1"/>
</dbReference>
<dbReference type="eggNOG" id="COG1048">
    <property type="taxonomic scope" value="Bacteria"/>
</dbReference>
<evidence type="ECO:0000256" key="9">
    <source>
        <dbReference type="ARBA" id="ARBA00023014"/>
    </source>
</evidence>